<evidence type="ECO:0000256" key="4">
    <source>
        <dbReference type="ARBA" id="ARBA00022525"/>
    </source>
</evidence>
<evidence type="ECO:0000256" key="7">
    <source>
        <dbReference type="ARBA" id="ARBA00023157"/>
    </source>
</evidence>
<dbReference type="Pfam" id="PF00720">
    <property type="entry name" value="SSI"/>
    <property type="match status" value="1"/>
</dbReference>
<evidence type="ECO:0000256" key="2">
    <source>
        <dbReference type="ARBA" id="ARBA00010472"/>
    </source>
</evidence>
<keyword evidence="9" id="KW-0732">Signal</keyword>
<keyword evidence="5 8" id="KW-0646">Protease inhibitor</keyword>
<evidence type="ECO:0000256" key="1">
    <source>
        <dbReference type="ARBA" id="ARBA00004613"/>
    </source>
</evidence>
<evidence type="ECO:0000256" key="5">
    <source>
        <dbReference type="ARBA" id="ARBA00022690"/>
    </source>
</evidence>
<dbReference type="InterPro" id="IPR023549">
    <property type="entry name" value="Subtilisin_inhibitor"/>
</dbReference>
<comment type="caution">
    <text evidence="11">The sequence shown here is derived from an EMBL/GenBank/DDBJ whole genome shotgun (WGS) entry which is preliminary data.</text>
</comment>
<comment type="subunit">
    <text evidence="3">Homodimer.</text>
</comment>
<dbReference type="SUPFAM" id="SSF55399">
    <property type="entry name" value="Subtilisin inhibitor"/>
    <property type="match status" value="1"/>
</dbReference>
<evidence type="ECO:0000313" key="12">
    <source>
        <dbReference type="Proteomes" id="UP001501747"/>
    </source>
</evidence>
<keyword evidence="4" id="KW-0964">Secreted</keyword>
<accession>A0ABP7RQR3</accession>
<evidence type="ECO:0000256" key="6">
    <source>
        <dbReference type="ARBA" id="ARBA00022900"/>
    </source>
</evidence>
<feature type="chain" id="PRO_5046652054" description="Subtilisin inhibitor domain-containing protein" evidence="9">
    <location>
        <begin position="28"/>
        <end position="129"/>
    </location>
</feature>
<comment type="subcellular location">
    <subcellularLocation>
        <location evidence="1">Secreted</location>
    </subcellularLocation>
</comment>
<dbReference type="Gene3D" id="3.30.350.10">
    <property type="entry name" value="Subtilisin inhibitor-like"/>
    <property type="match status" value="1"/>
</dbReference>
<sequence length="129" mass="13495">MRTARALFTAAVAAVAAATALSAPASASEGQDSTLELMLVHGDQVRRTTLTCQPHGGTHPNATAACADLQQAHGNFANLPGAKDKSCTMEYNPVDVKALGTWRGAPVEFNRHFGNPCTVNAAMGPVFRF</sequence>
<organism evidence="11 12">
    <name type="scientific">Allokutzneria multivorans</name>
    <dbReference type="NCBI Taxonomy" id="1142134"/>
    <lineage>
        <taxon>Bacteria</taxon>
        <taxon>Bacillati</taxon>
        <taxon>Actinomycetota</taxon>
        <taxon>Actinomycetes</taxon>
        <taxon>Pseudonocardiales</taxon>
        <taxon>Pseudonocardiaceae</taxon>
        <taxon>Allokutzneria</taxon>
    </lineage>
</organism>
<dbReference type="PROSITE" id="PS00999">
    <property type="entry name" value="SSI"/>
    <property type="match status" value="1"/>
</dbReference>
<proteinExistence type="inferred from homology"/>
<gene>
    <name evidence="11" type="ORF">GCM10022247_21880</name>
</gene>
<dbReference type="Proteomes" id="UP001501747">
    <property type="component" value="Unassembled WGS sequence"/>
</dbReference>
<feature type="domain" description="Subtilisin inhibitor" evidence="10">
    <location>
        <begin position="33"/>
        <end position="115"/>
    </location>
</feature>
<keyword evidence="12" id="KW-1185">Reference proteome</keyword>
<feature type="signal peptide" evidence="9">
    <location>
        <begin position="1"/>
        <end position="27"/>
    </location>
</feature>
<dbReference type="InterPro" id="IPR036819">
    <property type="entry name" value="Subtilisin_inhibitor-like_sf"/>
</dbReference>
<evidence type="ECO:0000256" key="9">
    <source>
        <dbReference type="SAM" id="SignalP"/>
    </source>
</evidence>
<keyword evidence="7" id="KW-1015">Disulfide bond</keyword>
<name>A0ABP7RQR3_9PSEU</name>
<dbReference type="InterPro" id="IPR000691">
    <property type="entry name" value="Prot_inh_I16_SSI"/>
</dbReference>
<protein>
    <recommendedName>
        <fullName evidence="10">Subtilisin inhibitor domain-containing protein</fullName>
    </recommendedName>
</protein>
<dbReference type="PRINTS" id="PR00294">
    <property type="entry name" value="SSBTLNINHBTR"/>
</dbReference>
<dbReference type="EMBL" id="BAABAL010000006">
    <property type="protein sequence ID" value="GAA4000932.1"/>
    <property type="molecule type" value="Genomic_DNA"/>
</dbReference>
<evidence type="ECO:0000256" key="8">
    <source>
        <dbReference type="RuleBase" id="RU003471"/>
    </source>
</evidence>
<reference evidence="12" key="1">
    <citation type="journal article" date="2019" name="Int. J. Syst. Evol. Microbiol.">
        <title>The Global Catalogue of Microorganisms (GCM) 10K type strain sequencing project: providing services to taxonomists for standard genome sequencing and annotation.</title>
        <authorList>
            <consortium name="The Broad Institute Genomics Platform"/>
            <consortium name="The Broad Institute Genome Sequencing Center for Infectious Disease"/>
            <person name="Wu L."/>
            <person name="Ma J."/>
        </authorList>
    </citation>
    <scope>NUCLEOTIDE SEQUENCE [LARGE SCALE GENOMIC DNA]</scope>
    <source>
        <strain evidence="12">JCM 17342</strain>
    </source>
</reference>
<evidence type="ECO:0000256" key="3">
    <source>
        <dbReference type="ARBA" id="ARBA00011738"/>
    </source>
</evidence>
<comment type="similarity">
    <text evidence="2 8">Belongs to the protease inhibitor I16 (SSI) family.</text>
</comment>
<evidence type="ECO:0000259" key="10">
    <source>
        <dbReference type="Pfam" id="PF00720"/>
    </source>
</evidence>
<evidence type="ECO:0000313" key="11">
    <source>
        <dbReference type="EMBL" id="GAA4000932.1"/>
    </source>
</evidence>
<dbReference type="RefSeq" id="WP_344873410.1">
    <property type="nucleotide sequence ID" value="NZ_BAABAL010000006.1"/>
</dbReference>
<keyword evidence="6 8" id="KW-0722">Serine protease inhibitor</keyword>
<dbReference type="InterPro" id="IPR020054">
    <property type="entry name" value="Prot_inh_SSI_I16_CS"/>
</dbReference>